<dbReference type="Pfam" id="PF05523">
    <property type="entry name" value="FdtA"/>
    <property type="match status" value="1"/>
</dbReference>
<gene>
    <name evidence="2" type="ORF">JQC93_15020</name>
</gene>
<feature type="domain" description="Sugar 3,4-ketoisomerase QdtA cupin" evidence="1">
    <location>
        <begin position="6"/>
        <end position="131"/>
    </location>
</feature>
<name>A0ABS2HKZ5_9VIBR</name>
<dbReference type="InterPro" id="IPR011051">
    <property type="entry name" value="RmlC_Cupin_sf"/>
</dbReference>
<dbReference type="InterPro" id="IPR008894">
    <property type="entry name" value="QdtA_cupin_dom"/>
</dbReference>
<comment type="caution">
    <text evidence="2">The sequence shown here is derived from an EMBL/GenBank/DDBJ whole genome shotgun (WGS) entry which is preliminary data.</text>
</comment>
<evidence type="ECO:0000313" key="3">
    <source>
        <dbReference type="Proteomes" id="UP000809621"/>
    </source>
</evidence>
<reference evidence="2 3" key="1">
    <citation type="submission" date="2021-02" db="EMBL/GenBank/DDBJ databases">
        <authorList>
            <person name="Park J.-S."/>
        </authorList>
    </citation>
    <scope>NUCLEOTIDE SEQUENCE [LARGE SCALE GENOMIC DNA]</scope>
    <source>
        <strain evidence="2 3">188UL20-2</strain>
    </source>
</reference>
<evidence type="ECO:0000259" key="1">
    <source>
        <dbReference type="Pfam" id="PF05523"/>
    </source>
</evidence>
<dbReference type="EMBL" id="JAFEUM010000006">
    <property type="protein sequence ID" value="MBM7037719.1"/>
    <property type="molecule type" value="Genomic_DNA"/>
</dbReference>
<keyword evidence="3" id="KW-1185">Reference proteome</keyword>
<organism evidence="2 3">
    <name type="scientific">Vibrio ulleungensis</name>
    <dbReference type="NCBI Taxonomy" id="2807619"/>
    <lineage>
        <taxon>Bacteria</taxon>
        <taxon>Pseudomonadati</taxon>
        <taxon>Pseudomonadota</taxon>
        <taxon>Gammaproteobacteria</taxon>
        <taxon>Vibrionales</taxon>
        <taxon>Vibrionaceae</taxon>
        <taxon>Vibrio</taxon>
    </lineage>
</organism>
<dbReference type="Gene3D" id="2.60.120.10">
    <property type="entry name" value="Jelly Rolls"/>
    <property type="match status" value="1"/>
</dbReference>
<dbReference type="Proteomes" id="UP000809621">
    <property type="component" value="Unassembled WGS sequence"/>
</dbReference>
<sequence length="135" mass="15466">MQQLINLIDFTIMGDDRGSLIAIEANKNIPFEVKRVYYIFDTQSGVSRGFHAHYNLEQLAICLKGSVTFIIDDGTNKEQVVLDSPNVGLHIKGLKWREMHDFSEDCILMVIASDLYDEADYIRDYDEFVKIAEAQ</sequence>
<dbReference type="InterPro" id="IPR014710">
    <property type="entry name" value="RmlC-like_jellyroll"/>
</dbReference>
<dbReference type="RefSeq" id="WP_205159227.1">
    <property type="nucleotide sequence ID" value="NZ_JAFEUM010000006.1"/>
</dbReference>
<evidence type="ECO:0000313" key="2">
    <source>
        <dbReference type="EMBL" id="MBM7037719.1"/>
    </source>
</evidence>
<dbReference type="SUPFAM" id="SSF51182">
    <property type="entry name" value="RmlC-like cupins"/>
    <property type="match status" value="1"/>
</dbReference>
<accession>A0ABS2HKZ5</accession>
<proteinExistence type="predicted"/>
<protein>
    <submittedName>
        <fullName evidence="2">WxcM-like domain-containing protein</fullName>
    </submittedName>
</protein>
<dbReference type="CDD" id="cd20292">
    <property type="entry name" value="cupin_QdtA-like"/>
    <property type="match status" value="1"/>
</dbReference>